<name>A0A1I8C292_MELHA</name>
<evidence type="ECO:0000313" key="3">
    <source>
        <dbReference type="WBParaSite" id="MhA1_Contig918.frz3.gene1"/>
    </source>
</evidence>
<dbReference type="AlphaFoldDB" id="A0A1I8C292"/>
<protein>
    <submittedName>
        <fullName evidence="3">DUF2752 domain-containing protein</fullName>
    </submittedName>
</protein>
<organism evidence="2 3">
    <name type="scientific">Meloidogyne hapla</name>
    <name type="common">Root-knot nematode worm</name>
    <dbReference type="NCBI Taxonomy" id="6305"/>
    <lineage>
        <taxon>Eukaryota</taxon>
        <taxon>Metazoa</taxon>
        <taxon>Ecdysozoa</taxon>
        <taxon>Nematoda</taxon>
        <taxon>Chromadorea</taxon>
        <taxon>Rhabditida</taxon>
        <taxon>Tylenchina</taxon>
        <taxon>Tylenchomorpha</taxon>
        <taxon>Tylenchoidea</taxon>
        <taxon>Meloidogynidae</taxon>
        <taxon>Meloidogyninae</taxon>
        <taxon>Meloidogyne</taxon>
    </lineage>
</organism>
<reference evidence="3" key="1">
    <citation type="submission" date="2016-11" db="UniProtKB">
        <authorList>
            <consortium name="WormBaseParasite"/>
        </authorList>
    </citation>
    <scope>IDENTIFICATION</scope>
</reference>
<keyword evidence="2" id="KW-1185">Reference proteome</keyword>
<dbReference type="Proteomes" id="UP000095281">
    <property type="component" value="Unplaced"/>
</dbReference>
<dbReference type="WBParaSite" id="MhA1_Contig918.frz3.gene1">
    <property type="protein sequence ID" value="MhA1_Contig918.frz3.gene1"/>
    <property type="gene ID" value="MhA1_Contig918.frz3.gene1"/>
</dbReference>
<keyword evidence="1" id="KW-0732">Signal</keyword>
<feature type="chain" id="PRO_5009316399" evidence="1">
    <location>
        <begin position="21"/>
        <end position="182"/>
    </location>
</feature>
<sequence>MFIEFLILLDGCGICPSADAKITGLRVTHFEKGGNWFSRCSDEPEFDAMSVKGLNIGVPKGVDINLKSSSFSLPVILTHRICGQIFSTTVPDNKYINIYLHITHTCGGREGVKKVLLPDIDFNDKSFKFHVAEIRGLKVNLAKDEVGQYVKDGIKHKLVSQSPKVWDDPKVECWWKNTDTNC</sequence>
<accession>A0A1I8C292</accession>
<proteinExistence type="predicted"/>
<evidence type="ECO:0000313" key="2">
    <source>
        <dbReference type="Proteomes" id="UP000095281"/>
    </source>
</evidence>
<evidence type="ECO:0000256" key="1">
    <source>
        <dbReference type="SAM" id="SignalP"/>
    </source>
</evidence>
<feature type="signal peptide" evidence="1">
    <location>
        <begin position="1"/>
        <end position="20"/>
    </location>
</feature>